<dbReference type="InterPro" id="IPR004263">
    <property type="entry name" value="Exostosin"/>
</dbReference>
<gene>
    <name evidence="2" type="ORF">NIES4072_03780</name>
</gene>
<reference evidence="2 3" key="1">
    <citation type="submission" date="2017-06" db="EMBL/GenBank/DDBJ databases">
        <title>Genome sequencing of cyanobaciteial culture collection at National Institute for Environmental Studies (NIES).</title>
        <authorList>
            <person name="Hirose Y."/>
            <person name="Shimura Y."/>
            <person name="Fujisawa T."/>
            <person name="Nakamura Y."/>
            <person name="Kawachi M."/>
        </authorList>
    </citation>
    <scope>NUCLEOTIDE SEQUENCE [LARGE SCALE GENOMIC DNA]</scope>
    <source>
        <strain evidence="2 3">NIES-4072</strain>
    </source>
</reference>
<dbReference type="RefSeq" id="WP_109007060.1">
    <property type="nucleotide sequence ID" value="NZ_BDUD01000001.1"/>
</dbReference>
<feature type="domain" description="Exostosin GT47" evidence="1">
    <location>
        <begin position="48"/>
        <end position="316"/>
    </location>
</feature>
<dbReference type="Proteomes" id="UP000245124">
    <property type="component" value="Unassembled WGS sequence"/>
</dbReference>
<organism evidence="2 3">
    <name type="scientific">Nostoc commune NIES-4072</name>
    <dbReference type="NCBI Taxonomy" id="2005467"/>
    <lineage>
        <taxon>Bacteria</taxon>
        <taxon>Bacillati</taxon>
        <taxon>Cyanobacteriota</taxon>
        <taxon>Cyanophyceae</taxon>
        <taxon>Nostocales</taxon>
        <taxon>Nostocaceae</taxon>
        <taxon>Nostoc</taxon>
    </lineage>
</organism>
<dbReference type="Pfam" id="PF03016">
    <property type="entry name" value="Exostosin_GT47"/>
    <property type="match status" value="1"/>
</dbReference>
<comment type="caution">
    <text evidence="2">The sequence shown here is derived from an EMBL/GenBank/DDBJ whole genome shotgun (WGS) entry which is preliminary data.</text>
</comment>
<dbReference type="InterPro" id="IPR040911">
    <property type="entry name" value="Exostosin_GT47"/>
</dbReference>
<dbReference type="PANTHER" id="PTHR11062">
    <property type="entry name" value="EXOSTOSIN HEPARAN SULFATE GLYCOSYLTRANSFERASE -RELATED"/>
    <property type="match status" value="1"/>
</dbReference>
<dbReference type="OrthoDB" id="444233at2"/>
<evidence type="ECO:0000313" key="2">
    <source>
        <dbReference type="EMBL" id="GBG16732.1"/>
    </source>
</evidence>
<evidence type="ECO:0000313" key="3">
    <source>
        <dbReference type="Proteomes" id="UP000245124"/>
    </source>
</evidence>
<proteinExistence type="predicted"/>
<dbReference type="GO" id="GO:0016757">
    <property type="term" value="F:glycosyltransferase activity"/>
    <property type="evidence" value="ECO:0007669"/>
    <property type="project" value="InterPro"/>
</dbReference>
<dbReference type="PANTHER" id="PTHR11062:SF391">
    <property type="entry name" value="PIN DOMAIN-CONTAINING PROTEIN"/>
    <property type="match status" value="1"/>
</dbReference>
<dbReference type="EMBL" id="BDUD01000001">
    <property type="protein sequence ID" value="GBG16732.1"/>
    <property type="molecule type" value="Genomic_DNA"/>
</dbReference>
<dbReference type="AlphaFoldDB" id="A0A2R5FE64"/>
<protein>
    <submittedName>
        <fullName evidence="2">Exostosin family protein</fullName>
    </submittedName>
</protein>
<keyword evidence="3" id="KW-1185">Reference proteome</keyword>
<name>A0A2R5FE64_NOSCO</name>
<sequence>MQLNIYSDDNYLPKGIEPVPMLYPFWKQFIPTEKYPWSRLYSKYIELSNSLFKMTSLKEADLVIMPINWRAIRGESWKSKVNKEAENLSIEFAEKVANSGKELVVFFAGDCCAEEIPIKNSIVMRMAKYRSKRKQKDIIMPSFTEDFVEEYLGGQMSLRHKSEKPVVGFCGLAVPDSWEKKLKTVLFHGVMLTKSLELGVSPYKGQILRSQALKVLAENPSLVNTNFIIKNETVFLNTQDVEQRQKARAEYVKNMVESDYILCCRGSANYSIRLYEILSCGRIPIFIDTDCVLPDESIIDWKKYCVWIDEKEISHIAEKVAEFHSNISDQEFLDLQHECRNLWKNRLSAEGFYTNFNHHFSTK</sequence>
<accession>A0A2R5FE64</accession>
<evidence type="ECO:0000259" key="1">
    <source>
        <dbReference type="Pfam" id="PF03016"/>
    </source>
</evidence>